<keyword evidence="1" id="KW-0677">Repeat</keyword>
<reference evidence="5" key="1">
    <citation type="journal article" date="2019" name="Gigascience">
        <title>De novo genome assembly of the endangered Acer yangbiense, a plant species with extremely small populations endemic to Yunnan Province, China.</title>
        <authorList>
            <person name="Yang J."/>
            <person name="Wariss H.M."/>
            <person name="Tao L."/>
            <person name="Zhang R."/>
            <person name="Yun Q."/>
            <person name="Hollingsworth P."/>
            <person name="Dao Z."/>
            <person name="Luo G."/>
            <person name="Guo H."/>
            <person name="Ma Y."/>
            <person name="Sun W."/>
        </authorList>
    </citation>
    <scope>NUCLEOTIDE SEQUENCE [LARGE SCALE GENOMIC DNA]</scope>
    <source>
        <strain evidence="5">cv. br00</strain>
    </source>
</reference>
<sequence>MESFYGDNNFILERQRGLRSFQIHIHIEVPAELTVTVKLYSVGDCNGKSDSSEEFSNSFEVQYFPPIVLTCLLPKSYPSHPRPYFTISVQWLDSSSISHLCSMLDSIWMEKIGLEVIYQWADWPQNYSLSYLGIEKDIILGPYGTKHNEDRHAISGIVSLEVDVPSLRSYNDEQCHENFCFGGLKFIFDLHQSLFTKIFDFAYSSAVLNYLLNCCMLLEKVENFEPPESTFAYLIEVYGRTNKTHEAIELFHRIPKFTCVPSVYSLNTDFSSL</sequence>
<dbReference type="Gene3D" id="3.10.110.10">
    <property type="entry name" value="Ubiquitin Conjugating Enzyme"/>
    <property type="match status" value="1"/>
</dbReference>
<accession>A0A5N5JZR0</accession>
<gene>
    <name evidence="4" type="ORF">DKX38_022488</name>
</gene>
<dbReference type="PROSITE" id="PS50908">
    <property type="entry name" value="RWD"/>
    <property type="match status" value="1"/>
</dbReference>
<dbReference type="SMART" id="SM00591">
    <property type="entry name" value="RWD"/>
    <property type="match status" value="1"/>
</dbReference>
<proteinExistence type="predicted"/>
<dbReference type="NCBIfam" id="TIGR00756">
    <property type="entry name" value="PPR"/>
    <property type="match status" value="1"/>
</dbReference>
<dbReference type="InterPro" id="IPR011990">
    <property type="entry name" value="TPR-like_helical_dom_sf"/>
</dbReference>
<organism evidence="4 5">
    <name type="scientific">Salix brachista</name>
    <dbReference type="NCBI Taxonomy" id="2182728"/>
    <lineage>
        <taxon>Eukaryota</taxon>
        <taxon>Viridiplantae</taxon>
        <taxon>Streptophyta</taxon>
        <taxon>Embryophyta</taxon>
        <taxon>Tracheophyta</taxon>
        <taxon>Spermatophyta</taxon>
        <taxon>Magnoliopsida</taxon>
        <taxon>eudicotyledons</taxon>
        <taxon>Gunneridae</taxon>
        <taxon>Pentapetalae</taxon>
        <taxon>rosids</taxon>
        <taxon>fabids</taxon>
        <taxon>Malpighiales</taxon>
        <taxon>Salicaceae</taxon>
        <taxon>Saliceae</taxon>
        <taxon>Salix</taxon>
    </lineage>
</organism>
<evidence type="ECO:0000256" key="2">
    <source>
        <dbReference type="PROSITE-ProRule" id="PRU00708"/>
    </source>
</evidence>
<dbReference type="SUPFAM" id="SSF54495">
    <property type="entry name" value="UBC-like"/>
    <property type="match status" value="1"/>
</dbReference>
<dbReference type="InterPro" id="IPR006575">
    <property type="entry name" value="RWD_dom"/>
</dbReference>
<keyword evidence="5" id="KW-1185">Reference proteome</keyword>
<dbReference type="AlphaFoldDB" id="A0A5N5JZR0"/>
<protein>
    <recommendedName>
        <fullName evidence="3">RWD domain-containing protein</fullName>
    </recommendedName>
</protein>
<comment type="caution">
    <text evidence="4">The sequence shown here is derived from an EMBL/GenBank/DDBJ whole genome shotgun (WGS) entry which is preliminary data.</text>
</comment>
<dbReference type="PROSITE" id="PS51375">
    <property type="entry name" value="PPR"/>
    <property type="match status" value="1"/>
</dbReference>
<dbReference type="InterPro" id="IPR002885">
    <property type="entry name" value="PPR_rpt"/>
</dbReference>
<evidence type="ECO:0000259" key="3">
    <source>
        <dbReference type="PROSITE" id="PS50908"/>
    </source>
</evidence>
<feature type="domain" description="RWD" evidence="3">
    <location>
        <begin position="1"/>
        <end position="131"/>
    </location>
</feature>
<dbReference type="Pfam" id="PF05773">
    <property type="entry name" value="RWD"/>
    <property type="match status" value="1"/>
</dbReference>
<feature type="repeat" description="PPR" evidence="2">
    <location>
        <begin position="227"/>
        <end position="261"/>
    </location>
</feature>
<dbReference type="InterPro" id="IPR016135">
    <property type="entry name" value="UBQ-conjugating_enzyme/RWD"/>
</dbReference>
<evidence type="ECO:0000313" key="4">
    <source>
        <dbReference type="EMBL" id="KAB5524739.1"/>
    </source>
</evidence>
<dbReference type="Gene3D" id="1.25.40.10">
    <property type="entry name" value="Tetratricopeptide repeat domain"/>
    <property type="match status" value="1"/>
</dbReference>
<name>A0A5N5JZR0_9ROSI</name>
<dbReference type="EMBL" id="VDCV01000015">
    <property type="protein sequence ID" value="KAB5524739.1"/>
    <property type="molecule type" value="Genomic_DNA"/>
</dbReference>
<dbReference type="CDD" id="cd23820">
    <property type="entry name" value="RWD_RNF14"/>
    <property type="match status" value="1"/>
</dbReference>
<evidence type="ECO:0000313" key="5">
    <source>
        <dbReference type="Proteomes" id="UP000326939"/>
    </source>
</evidence>
<dbReference type="Proteomes" id="UP000326939">
    <property type="component" value="Chromosome 15"/>
</dbReference>
<evidence type="ECO:0000256" key="1">
    <source>
        <dbReference type="ARBA" id="ARBA00022737"/>
    </source>
</evidence>